<dbReference type="SUPFAM" id="SSF56112">
    <property type="entry name" value="Protein kinase-like (PK-like)"/>
    <property type="match status" value="1"/>
</dbReference>
<dbReference type="Pfam" id="PF00069">
    <property type="entry name" value="Pkinase"/>
    <property type="match status" value="1"/>
</dbReference>
<accession>A0A1J4K5J6</accession>
<reference evidence="2" key="1">
    <citation type="submission" date="2016-10" db="EMBL/GenBank/DDBJ databases">
        <authorList>
            <person name="Benchimol M."/>
            <person name="Almeida L.G."/>
            <person name="Vasconcelos A.T."/>
            <person name="Perreira-Neves A."/>
            <person name="Rosa I.A."/>
            <person name="Tasca T."/>
            <person name="Bogo M.R."/>
            <person name="de Souza W."/>
        </authorList>
    </citation>
    <scope>NUCLEOTIDE SEQUENCE [LARGE SCALE GENOMIC DNA]</scope>
    <source>
        <strain evidence="2">K</strain>
    </source>
</reference>
<gene>
    <name evidence="2" type="ORF">TRFO_25202</name>
</gene>
<dbReference type="EMBL" id="MLAK01000718">
    <property type="protein sequence ID" value="OHT06671.1"/>
    <property type="molecule type" value="Genomic_DNA"/>
</dbReference>
<evidence type="ECO:0000259" key="1">
    <source>
        <dbReference type="PROSITE" id="PS50011"/>
    </source>
</evidence>
<evidence type="ECO:0000313" key="3">
    <source>
        <dbReference type="Proteomes" id="UP000179807"/>
    </source>
</evidence>
<dbReference type="GeneID" id="94838913"/>
<dbReference type="PROSITE" id="PS50011">
    <property type="entry name" value="PROTEIN_KINASE_DOM"/>
    <property type="match status" value="1"/>
</dbReference>
<dbReference type="InterPro" id="IPR050588">
    <property type="entry name" value="WNK_Ser-Thr_kinase"/>
</dbReference>
<protein>
    <submittedName>
        <fullName evidence="2">Protein kinase</fullName>
    </submittedName>
</protein>
<keyword evidence="2" id="KW-0418">Kinase</keyword>
<dbReference type="AlphaFoldDB" id="A0A1J4K5J6"/>
<feature type="domain" description="Protein kinase" evidence="1">
    <location>
        <begin position="1"/>
        <end position="267"/>
    </location>
</feature>
<dbReference type="Gene3D" id="1.10.510.10">
    <property type="entry name" value="Transferase(Phosphotransferase) domain 1"/>
    <property type="match status" value="1"/>
</dbReference>
<sequence>MTEIKDPNGRFVRMNQVQASYHDYVCYLAVEQSTGIQVYWYEFINDKLSDEEIEAAFQKLTNASKISCPTLLNILALWKTSIPPRFVVITEAAQSPSLTEYMRSIDTRPTTRNLLKWFKNLTTAVKSLHKQNIRHGSISLSYVFIKPGTGSVKLRLPLTGLSGRVISASSIDIDAYNSPERLRGVKTLSNDIWSLGIALLELLTGETPYDEMRTPHELFVAVLNNKMPKSLSTIDNISPLAKDLIEKCLQLETFRIDIDELLAHRVFEELDQPQQQQSNVVDSQKMNTNPLVEVTEDNTGEDIEELI</sequence>
<dbReference type="InterPro" id="IPR011009">
    <property type="entry name" value="Kinase-like_dom_sf"/>
</dbReference>
<dbReference type="RefSeq" id="XP_068359807.1">
    <property type="nucleotide sequence ID" value="XM_068504209.1"/>
</dbReference>
<dbReference type="InterPro" id="IPR000719">
    <property type="entry name" value="Prot_kinase_dom"/>
</dbReference>
<dbReference type="OrthoDB" id="301884at2759"/>
<evidence type="ECO:0000313" key="2">
    <source>
        <dbReference type="EMBL" id="OHT06671.1"/>
    </source>
</evidence>
<dbReference type="SMART" id="SM00220">
    <property type="entry name" value="S_TKc"/>
    <property type="match status" value="1"/>
</dbReference>
<dbReference type="PANTHER" id="PTHR13902">
    <property type="entry name" value="SERINE/THREONINE-PROTEIN KINASE WNK WITH NO LYSINE -RELATED"/>
    <property type="match status" value="1"/>
</dbReference>
<organism evidence="2 3">
    <name type="scientific">Tritrichomonas foetus</name>
    <dbReference type="NCBI Taxonomy" id="1144522"/>
    <lineage>
        <taxon>Eukaryota</taxon>
        <taxon>Metamonada</taxon>
        <taxon>Parabasalia</taxon>
        <taxon>Tritrichomonadida</taxon>
        <taxon>Tritrichomonadidae</taxon>
        <taxon>Tritrichomonas</taxon>
    </lineage>
</organism>
<dbReference type="GO" id="GO:0005524">
    <property type="term" value="F:ATP binding"/>
    <property type="evidence" value="ECO:0007669"/>
    <property type="project" value="InterPro"/>
</dbReference>
<keyword evidence="3" id="KW-1185">Reference proteome</keyword>
<dbReference type="VEuPathDB" id="TrichDB:TRFO_25202"/>
<proteinExistence type="predicted"/>
<dbReference type="GO" id="GO:0004672">
    <property type="term" value="F:protein kinase activity"/>
    <property type="evidence" value="ECO:0007669"/>
    <property type="project" value="InterPro"/>
</dbReference>
<dbReference type="Proteomes" id="UP000179807">
    <property type="component" value="Unassembled WGS sequence"/>
</dbReference>
<keyword evidence="2" id="KW-0808">Transferase</keyword>
<dbReference type="Gene3D" id="3.30.200.20">
    <property type="entry name" value="Phosphorylase Kinase, domain 1"/>
    <property type="match status" value="1"/>
</dbReference>
<comment type="caution">
    <text evidence="2">The sequence shown here is derived from an EMBL/GenBank/DDBJ whole genome shotgun (WGS) entry which is preliminary data.</text>
</comment>
<name>A0A1J4K5J6_9EUKA</name>